<dbReference type="EMBL" id="QXFU01000097">
    <property type="protein sequence ID" value="KAE9044475.1"/>
    <property type="molecule type" value="Genomic_DNA"/>
</dbReference>
<dbReference type="InterPro" id="IPR001360">
    <property type="entry name" value="Glyco_hydro_1"/>
</dbReference>
<sequence>MPYTPDVTKRRTIELMDDVVQRTVQRLDEDDFERLIDIYTTLQRLNSRGHGKTHLQTVRTLELPDEQSSSFTVQLQPLGFSRKPENVEEVSATLDLTMTKELCFPDNFLWGAATASYQVEGAVKEGGRGASIWDAFSHTPGLDSVELSTIDAGTQ</sequence>
<evidence type="ECO:0000313" key="1">
    <source>
        <dbReference type="EMBL" id="KAE9044475.1"/>
    </source>
</evidence>
<dbReference type="GO" id="GO:0005975">
    <property type="term" value="P:carbohydrate metabolic process"/>
    <property type="evidence" value="ECO:0007669"/>
    <property type="project" value="InterPro"/>
</dbReference>
<dbReference type="Gene3D" id="3.20.20.80">
    <property type="entry name" value="Glycosidases"/>
    <property type="match status" value="1"/>
</dbReference>
<evidence type="ECO:0000313" key="2">
    <source>
        <dbReference type="Proteomes" id="UP000435112"/>
    </source>
</evidence>
<dbReference type="GO" id="GO:0004553">
    <property type="term" value="F:hydrolase activity, hydrolyzing O-glycosyl compounds"/>
    <property type="evidence" value="ECO:0007669"/>
    <property type="project" value="InterPro"/>
</dbReference>
<dbReference type="OrthoDB" id="125234at2759"/>
<name>A0A6A3NG65_9STRA</name>
<protein>
    <recommendedName>
        <fullName evidence="3">Beta-glucosidase</fullName>
    </recommendedName>
</protein>
<dbReference type="SUPFAM" id="SSF51445">
    <property type="entry name" value="(Trans)glycosidases"/>
    <property type="match status" value="1"/>
</dbReference>
<dbReference type="InterPro" id="IPR033132">
    <property type="entry name" value="GH_1_N_CS"/>
</dbReference>
<dbReference type="InterPro" id="IPR017853">
    <property type="entry name" value="GH"/>
</dbReference>
<comment type="caution">
    <text evidence="1">The sequence shown here is derived from an EMBL/GenBank/DDBJ whole genome shotgun (WGS) entry which is preliminary data.</text>
</comment>
<gene>
    <name evidence="1" type="ORF">PR002_g2787</name>
</gene>
<dbReference type="PROSITE" id="PS00653">
    <property type="entry name" value="GLYCOSYL_HYDROL_F1_2"/>
    <property type="match status" value="1"/>
</dbReference>
<organism evidence="1 2">
    <name type="scientific">Phytophthora rubi</name>
    <dbReference type="NCBI Taxonomy" id="129364"/>
    <lineage>
        <taxon>Eukaryota</taxon>
        <taxon>Sar</taxon>
        <taxon>Stramenopiles</taxon>
        <taxon>Oomycota</taxon>
        <taxon>Peronosporomycetes</taxon>
        <taxon>Peronosporales</taxon>
        <taxon>Peronosporaceae</taxon>
        <taxon>Phytophthora</taxon>
    </lineage>
</organism>
<proteinExistence type="predicted"/>
<dbReference type="AlphaFoldDB" id="A0A6A3NG65"/>
<dbReference type="Proteomes" id="UP000435112">
    <property type="component" value="Unassembled WGS sequence"/>
</dbReference>
<accession>A0A6A3NG65</accession>
<evidence type="ECO:0008006" key="3">
    <source>
        <dbReference type="Google" id="ProtNLM"/>
    </source>
</evidence>
<reference evidence="1 2" key="1">
    <citation type="submission" date="2018-09" db="EMBL/GenBank/DDBJ databases">
        <title>Genomic investigation of the strawberry pathogen Phytophthora fragariae indicates pathogenicity is determined by transcriptional variation in three key races.</title>
        <authorList>
            <person name="Adams T.M."/>
            <person name="Armitage A.D."/>
            <person name="Sobczyk M.K."/>
            <person name="Bates H.J."/>
            <person name="Dunwell J.M."/>
            <person name="Nellist C.F."/>
            <person name="Harrison R.J."/>
        </authorList>
    </citation>
    <scope>NUCLEOTIDE SEQUENCE [LARGE SCALE GENOMIC DNA]</scope>
    <source>
        <strain evidence="1 2">SCRP324</strain>
    </source>
</reference>
<dbReference type="Pfam" id="PF00232">
    <property type="entry name" value="Glyco_hydro_1"/>
    <property type="match status" value="1"/>
</dbReference>